<dbReference type="AlphaFoldDB" id="A0A817VWB1"/>
<evidence type="ECO:0000313" key="1">
    <source>
        <dbReference type="EMBL" id="CAF3346483.1"/>
    </source>
</evidence>
<reference evidence="1" key="1">
    <citation type="submission" date="2021-02" db="EMBL/GenBank/DDBJ databases">
        <authorList>
            <person name="Nowell W R."/>
        </authorList>
    </citation>
    <scope>NUCLEOTIDE SEQUENCE</scope>
</reference>
<name>A0A817VWB1_9BILA</name>
<sequence>MDKFKAGGSVYRVHAQYDEKRTIHEKKESVISWDATGGIVKNSSSKQCLYYELTITHPNIVDEGSLVPLTYLCYPNLKHFLLLNNGYEHSKNATERIVLLYVFNDKNYSAFLARAYRIVINATIRNDFSKTNIYACLSHFMLLNLKIGGLIIMHQTVYAQYFIKNTFPNVLRTIVPMRYMDGTTDEEQKPPYEMMTISTIHRSQSQVITIEESYPNPGYTNDENDDKNK</sequence>
<accession>A0A817VWB1</accession>
<evidence type="ECO:0000313" key="2">
    <source>
        <dbReference type="Proteomes" id="UP000663833"/>
    </source>
</evidence>
<dbReference type="Proteomes" id="UP000663833">
    <property type="component" value="Unassembled WGS sequence"/>
</dbReference>
<organism evidence="1 2">
    <name type="scientific">Rotaria socialis</name>
    <dbReference type="NCBI Taxonomy" id="392032"/>
    <lineage>
        <taxon>Eukaryota</taxon>
        <taxon>Metazoa</taxon>
        <taxon>Spiralia</taxon>
        <taxon>Gnathifera</taxon>
        <taxon>Rotifera</taxon>
        <taxon>Eurotatoria</taxon>
        <taxon>Bdelloidea</taxon>
        <taxon>Philodinida</taxon>
        <taxon>Philodinidae</taxon>
        <taxon>Rotaria</taxon>
    </lineage>
</organism>
<proteinExistence type="predicted"/>
<comment type="caution">
    <text evidence="1">The sequence shown here is derived from an EMBL/GenBank/DDBJ whole genome shotgun (WGS) entry which is preliminary data.</text>
</comment>
<protein>
    <submittedName>
        <fullName evidence="1">Uncharacterized protein</fullName>
    </submittedName>
</protein>
<dbReference type="EMBL" id="CAJNYD010001535">
    <property type="protein sequence ID" value="CAF3346483.1"/>
    <property type="molecule type" value="Genomic_DNA"/>
</dbReference>
<gene>
    <name evidence="1" type="ORF">LUA448_LOCUS12650</name>
</gene>